<gene>
    <name evidence="1" type="ORF">TPHV1_120056</name>
</gene>
<reference evidence="2" key="1">
    <citation type="submission" date="2015-01" db="EMBL/GenBank/DDBJ databases">
        <authorList>
            <person name="Manzoor Shahid"/>
            <person name="Zubair Saima"/>
        </authorList>
    </citation>
    <scope>NUCLEOTIDE SEQUENCE [LARGE SCALE GENOMIC DNA]</scope>
    <source>
        <strain evidence="2">V1</strain>
    </source>
</reference>
<dbReference type="Proteomes" id="UP000042527">
    <property type="component" value="Unassembled WGS sequence"/>
</dbReference>
<evidence type="ECO:0000313" key="2">
    <source>
        <dbReference type="Proteomes" id="UP000042527"/>
    </source>
</evidence>
<name>A0A0B7GTS3_TREPH</name>
<accession>A0A0B7GTS3</accession>
<keyword evidence="2" id="KW-1185">Reference proteome</keyword>
<evidence type="ECO:0000313" key="1">
    <source>
        <dbReference type="EMBL" id="CEM60927.1"/>
    </source>
</evidence>
<dbReference type="AlphaFoldDB" id="A0A0B7GTS3"/>
<dbReference type="EMBL" id="CDNC01000004">
    <property type="protein sequence ID" value="CEM60927.1"/>
    <property type="molecule type" value="Genomic_DNA"/>
</dbReference>
<proteinExistence type="predicted"/>
<sequence>MYQYERIFYIYNGVVLKTQLLKLPRSCYLQFCGNNLQKSIAKKLKEKL</sequence>
<protein>
    <submittedName>
        <fullName evidence="1">Uncharacterized protein</fullName>
    </submittedName>
</protein>
<organism evidence="1 2">
    <name type="scientific">Treponema phagedenis</name>
    <dbReference type="NCBI Taxonomy" id="162"/>
    <lineage>
        <taxon>Bacteria</taxon>
        <taxon>Pseudomonadati</taxon>
        <taxon>Spirochaetota</taxon>
        <taxon>Spirochaetia</taxon>
        <taxon>Spirochaetales</taxon>
        <taxon>Treponemataceae</taxon>
        <taxon>Treponema</taxon>
    </lineage>
</organism>